<reference evidence="1" key="1">
    <citation type="submission" date="2021-01" db="EMBL/GenBank/DDBJ databases">
        <title>Phytophthora aleatoria, a newly-described species from Pinus radiata is distinct from Phytophthora cactorum isolates based on comparative genomics.</title>
        <authorList>
            <person name="Mcdougal R."/>
            <person name="Panda P."/>
            <person name="Williams N."/>
            <person name="Studholme D.J."/>
        </authorList>
    </citation>
    <scope>NUCLEOTIDE SEQUENCE</scope>
    <source>
        <strain evidence="1">NZFS 3830</strain>
    </source>
</reference>
<dbReference type="OrthoDB" id="109204at2759"/>
<sequence length="51" mass="5698">MAGLDIDLVYNADQTPTFFEYILTSTIQKKGSKTVWIRSSGRDKDGLRACS</sequence>
<evidence type="ECO:0000313" key="1">
    <source>
        <dbReference type="EMBL" id="KAG6949451.1"/>
    </source>
</evidence>
<accession>A0A8T1TUX9</accession>
<organism evidence="1 2">
    <name type="scientific">Phytophthora cactorum</name>
    <dbReference type="NCBI Taxonomy" id="29920"/>
    <lineage>
        <taxon>Eukaryota</taxon>
        <taxon>Sar</taxon>
        <taxon>Stramenopiles</taxon>
        <taxon>Oomycota</taxon>
        <taxon>Peronosporomycetes</taxon>
        <taxon>Peronosporales</taxon>
        <taxon>Peronosporaceae</taxon>
        <taxon>Phytophthora</taxon>
    </lineage>
</organism>
<name>A0A8T1TUX9_9STRA</name>
<evidence type="ECO:0000313" key="2">
    <source>
        <dbReference type="Proteomes" id="UP000688947"/>
    </source>
</evidence>
<dbReference type="Proteomes" id="UP000688947">
    <property type="component" value="Unassembled WGS sequence"/>
</dbReference>
<proteinExistence type="predicted"/>
<dbReference type="EMBL" id="JAENGZ010001249">
    <property type="protein sequence ID" value="KAG6949451.1"/>
    <property type="molecule type" value="Genomic_DNA"/>
</dbReference>
<comment type="caution">
    <text evidence="1">The sequence shown here is derived from an EMBL/GenBank/DDBJ whole genome shotgun (WGS) entry which is preliminary data.</text>
</comment>
<protein>
    <submittedName>
        <fullName evidence="1">Uncharacterized protein</fullName>
    </submittedName>
</protein>
<gene>
    <name evidence="1" type="ORF">JG687_00014847</name>
</gene>
<dbReference type="AlphaFoldDB" id="A0A8T1TUX9"/>